<name>A0ABW3MIV1_9PSEU</name>
<feature type="non-terminal residue" evidence="2">
    <location>
        <position position="1"/>
    </location>
</feature>
<evidence type="ECO:0000259" key="1">
    <source>
        <dbReference type="Pfam" id="PF18896"/>
    </source>
</evidence>
<dbReference type="Gene3D" id="1.10.530.10">
    <property type="match status" value="1"/>
</dbReference>
<dbReference type="Proteomes" id="UP001597045">
    <property type="component" value="Unassembled WGS sequence"/>
</dbReference>
<feature type="domain" description="Transglycosylase SLT" evidence="1">
    <location>
        <begin position="24"/>
        <end position="108"/>
    </location>
</feature>
<organism evidence="2 3">
    <name type="scientific">Kibdelosporangium lantanae</name>
    <dbReference type="NCBI Taxonomy" id="1497396"/>
    <lineage>
        <taxon>Bacteria</taxon>
        <taxon>Bacillati</taxon>
        <taxon>Actinomycetota</taxon>
        <taxon>Actinomycetes</taxon>
        <taxon>Pseudonocardiales</taxon>
        <taxon>Pseudonocardiaceae</taxon>
        <taxon>Kibdelosporangium</taxon>
    </lineage>
</organism>
<proteinExistence type="predicted"/>
<evidence type="ECO:0000313" key="3">
    <source>
        <dbReference type="Proteomes" id="UP001597045"/>
    </source>
</evidence>
<dbReference type="InterPro" id="IPR023346">
    <property type="entry name" value="Lysozyme-like_dom_sf"/>
</dbReference>
<dbReference type="Pfam" id="PF18896">
    <property type="entry name" value="SLT_3"/>
    <property type="match status" value="1"/>
</dbReference>
<accession>A0ABW3MIV1</accession>
<comment type="caution">
    <text evidence="2">The sequence shown here is derived from an EMBL/GenBank/DDBJ whole genome shotgun (WGS) entry which is preliminary data.</text>
</comment>
<evidence type="ECO:0000313" key="2">
    <source>
        <dbReference type="EMBL" id="MFD1049609.1"/>
    </source>
</evidence>
<sequence length="130" mass="13955">LAPMATCQQQSTLAGTHFTDLKIAQTARANGFHGNALVISIAVALAESSGWTKAVLVNTDCSRDRGLWQINSYWHSEVPDSQAFDPNGCARAAYTISSGGSNWQPWTTYNNGAYQQFMARARTAAQQAGG</sequence>
<dbReference type="InterPro" id="IPR043992">
    <property type="entry name" value="SLT_3"/>
</dbReference>
<protein>
    <recommendedName>
        <fullName evidence="1">Transglycosylase SLT domain-containing protein</fullName>
    </recommendedName>
</protein>
<gene>
    <name evidence="2" type="ORF">ACFQ1S_30825</name>
</gene>
<reference evidence="3" key="1">
    <citation type="journal article" date="2019" name="Int. J. Syst. Evol. Microbiol.">
        <title>The Global Catalogue of Microorganisms (GCM) 10K type strain sequencing project: providing services to taxonomists for standard genome sequencing and annotation.</title>
        <authorList>
            <consortium name="The Broad Institute Genomics Platform"/>
            <consortium name="The Broad Institute Genome Sequencing Center for Infectious Disease"/>
            <person name="Wu L."/>
            <person name="Ma J."/>
        </authorList>
    </citation>
    <scope>NUCLEOTIDE SEQUENCE [LARGE SCALE GENOMIC DNA]</scope>
    <source>
        <strain evidence="3">JCM 31486</strain>
    </source>
</reference>
<dbReference type="SUPFAM" id="SSF53955">
    <property type="entry name" value="Lysozyme-like"/>
    <property type="match status" value="1"/>
</dbReference>
<keyword evidence="3" id="KW-1185">Reference proteome</keyword>
<dbReference type="EMBL" id="JBHTIS010002286">
    <property type="protein sequence ID" value="MFD1049609.1"/>
    <property type="molecule type" value="Genomic_DNA"/>
</dbReference>